<proteinExistence type="predicted"/>
<gene>
    <name evidence="2" type="ORF">SAMN05421827_102129</name>
</gene>
<keyword evidence="1" id="KW-0732">Signal</keyword>
<organism evidence="2 3">
    <name type="scientific">Pedobacter terrae</name>
    <dbReference type="NCBI Taxonomy" id="405671"/>
    <lineage>
        <taxon>Bacteria</taxon>
        <taxon>Pseudomonadati</taxon>
        <taxon>Bacteroidota</taxon>
        <taxon>Sphingobacteriia</taxon>
        <taxon>Sphingobacteriales</taxon>
        <taxon>Sphingobacteriaceae</taxon>
        <taxon>Pedobacter</taxon>
    </lineage>
</organism>
<feature type="chain" id="PRO_5011764081" evidence="1">
    <location>
        <begin position="38"/>
        <end position="349"/>
    </location>
</feature>
<dbReference type="EMBL" id="FNCH01000002">
    <property type="protein sequence ID" value="SDF92350.1"/>
    <property type="molecule type" value="Genomic_DNA"/>
</dbReference>
<dbReference type="InterPro" id="IPR019861">
    <property type="entry name" value="PorP/SprF_Bacteroidetes"/>
</dbReference>
<dbReference type="NCBIfam" id="TIGR03519">
    <property type="entry name" value="T9SS_PorP_fam"/>
    <property type="match status" value="1"/>
</dbReference>
<evidence type="ECO:0000313" key="2">
    <source>
        <dbReference type="EMBL" id="SDF92350.1"/>
    </source>
</evidence>
<dbReference type="AlphaFoldDB" id="A0A1G7Q409"/>
<protein>
    <submittedName>
        <fullName evidence="2">Type IX secretion system membrane protein, PorP/SprF family</fullName>
    </submittedName>
</protein>
<dbReference type="Proteomes" id="UP000199643">
    <property type="component" value="Unassembled WGS sequence"/>
</dbReference>
<dbReference type="Pfam" id="PF11751">
    <property type="entry name" value="PorP_SprF"/>
    <property type="match status" value="1"/>
</dbReference>
<evidence type="ECO:0000256" key="1">
    <source>
        <dbReference type="SAM" id="SignalP"/>
    </source>
</evidence>
<sequence length="349" mass="38934">MYGRATGHIKKAMKIKGINKLILVVALLCCEATPVLAQQNIQFTQYIFNSLSVNPAYAGYKEEWFAQMALRSQWTGIQGAPKTGQISIDGVLDPYTKRMGLGVQITADKLGPQSANSAYVNYAYRIRLDDEDTKRLSFGIGVGLTQYGLDGSMLNPVDNGDQSLPIGKISNLVPDARFGVYYSSPKFYIGASVMDLFSRSYDNAIFRWSDGTNENIRRQRHFYLITGMLVDLNDDTKLRPSIMVKEDFKGPTSLDVGAMVIFGGKVWLGGAYRTGVKTWNKKYADGQDLSQLNSISGIAQFYVDKRLRIGYSYDYALSKFGSISNGTHEITLGLTFPRKDIRLLSPRFF</sequence>
<name>A0A1G7Q409_9SPHI</name>
<accession>A0A1G7Q409</accession>
<dbReference type="STRING" id="405671.SAMN05421827_102129"/>
<reference evidence="3" key="1">
    <citation type="submission" date="2016-10" db="EMBL/GenBank/DDBJ databases">
        <authorList>
            <person name="Varghese N."/>
            <person name="Submissions S."/>
        </authorList>
    </citation>
    <scope>NUCLEOTIDE SEQUENCE [LARGE SCALE GENOMIC DNA]</scope>
    <source>
        <strain evidence="3">DSM 17933</strain>
    </source>
</reference>
<evidence type="ECO:0000313" key="3">
    <source>
        <dbReference type="Proteomes" id="UP000199643"/>
    </source>
</evidence>
<feature type="signal peptide" evidence="1">
    <location>
        <begin position="1"/>
        <end position="37"/>
    </location>
</feature>
<keyword evidence="3" id="KW-1185">Reference proteome</keyword>